<dbReference type="HOGENOM" id="CLU_528660_0_0_9"/>
<keyword evidence="2" id="KW-1185">Reference proteome</keyword>
<organism evidence="1 2">
    <name type="scientific">Eubacterium cellulosolvens (strain ATCC 43171 / JCM 9499 / 6)</name>
    <name type="common">Cillobacterium cellulosolvens</name>
    <dbReference type="NCBI Taxonomy" id="633697"/>
    <lineage>
        <taxon>Bacteria</taxon>
        <taxon>Bacillati</taxon>
        <taxon>Bacillota</taxon>
        <taxon>Clostridia</taxon>
        <taxon>Eubacteriales</taxon>
        <taxon>Eubacteriaceae</taxon>
        <taxon>Eubacterium</taxon>
    </lineage>
</organism>
<name>I5AWM0_EUBC6</name>
<dbReference type="STRING" id="633697.EubceDRAFT1_2467"/>
<gene>
    <name evidence="1" type="ORF">EubceDRAFT1_2467</name>
</gene>
<evidence type="ECO:0000313" key="1">
    <source>
        <dbReference type="EMBL" id="EIM58193.1"/>
    </source>
</evidence>
<dbReference type="eggNOG" id="ENOG502ZBXV">
    <property type="taxonomic scope" value="Bacteria"/>
</dbReference>
<sequence length="601" mass="69896">MLSEAKDVVTEDIGELEMKDAVTDRENFKYWLENKTHLAAATVRSYTSAIVLIENFASDEGLNSTTLYGEEESDVIVAVNELMSNERFLNLNLEKHNRLQGALSKFLEYKSIDMNFSLSNREVVAEEPQIKDEQRNNLKQVIGKRFKRGIRLDSTLELRKLRRIYEDEFGLPLDIEDTTIWSIIRAISIIYEGKAYIADTLLDNTIRERLLDYLNKQFEEGKRAVYFEALYKEFENDFLDYCMYDSCMLKDYLKSVAKDMYFFEKEYVAADSGSVGEPIDELRALLKTEIEPIEIPEICRKLSHLPEDKIRIILRSNSEFIRNKKGEYFHADNYSLTEVEEREVIELIQSEIEFHKFVSGNELYDYIRTKFPAIYEKNACFSIIGCRDSLKYRLNDYFSFNGNIISEKGKELSMSDVFSEFAKDRKYFSWAELSDFAENLNTVVYFDALYENAFRVSQDEFIPKEEIHFDVKKTDEAIDRFCNDKYIPLMHVKEFAGFPSTMYPWNEYLLEQYVSCKSERYCLIHGGYNRNTVVGAIVRKSSGINSLDDLVIDVLANSGIELNEQSALEYLASNGYIARRTYAGIETIIINAKAARNIKES</sequence>
<evidence type="ECO:0000313" key="2">
    <source>
        <dbReference type="Proteomes" id="UP000005753"/>
    </source>
</evidence>
<dbReference type="AlphaFoldDB" id="I5AWM0"/>
<accession>I5AWM0</accession>
<dbReference type="EMBL" id="CM001487">
    <property type="protein sequence ID" value="EIM58193.1"/>
    <property type="molecule type" value="Genomic_DNA"/>
</dbReference>
<protein>
    <submittedName>
        <fullName evidence="1">Uncharacterized protein</fullName>
    </submittedName>
</protein>
<dbReference type="Proteomes" id="UP000005753">
    <property type="component" value="Chromosome"/>
</dbReference>
<reference evidence="1 2" key="2">
    <citation type="submission" date="2012-02" db="EMBL/GenBank/DDBJ databases">
        <title>Improved High-Quality Draft sequence of Eubacterium cellulosolvens 6.</title>
        <authorList>
            <consortium name="US DOE Joint Genome Institute"/>
            <person name="Lucas S."/>
            <person name="Han J."/>
            <person name="Lapidus A."/>
            <person name="Cheng J.-F."/>
            <person name="Goodwin L."/>
            <person name="Pitluck S."/>
            <person name="Peters L."/>
            <person name="Mikhailova N."/>
            <person name="Gu W."/>
            <person name="Detter J.C."/>
            <person name="Han C."/>
            <person name="Tapia R."/>
            <person name="Land M."/>
            <person name="Hauser L."/>
            <person name="Kyrpides N."/>
            <person name="Ivanova N."/>
            <person name="Pagani I."/>
            <person name="Johnson E."/>
            <person name="Mukhopadhyay B."/>
            <person name="Anderson I."/>
            <person name="Woyke T."/>
        </authorList>
    </citation>
    <scope>NUCLEOTIDE SEQUENCE [LARGE SCALE GENOMIC DNA]</scope>
    <source>
        <strain evidence="1 2">6</strain>
    </source>
</reference>
<reference evidence="1 2" key="1">
    <citation type="submission" date="2010-08" db="EMBL/GenBank/DDBJ databases">
        <authorList>
            <consortium name="US DOE Joint Genome Institute (JGI-PGF)"/>
            <person name="Lucas S."/>
            <person name="Copeland A."/>
            <person name="Lapidus A."/>
            <person name="Cheng J.-F."/>
            <person name="Bruce D."/>
            <person name="Goodwin L."/>
            <person name="Pitluck S."/>
            <person name="Land M.L."/>
            <person name="Hauser L."/>
            <person name="Chang Y.-J."/>
            <person name="Anderson I.J."/>
            <person name="Johnson E."/>
            <person name="Mulhopadhyay B."/>
            <person name="Kyrpides N."/>
            <person name="Woyke T.J."/>
        </authorList>
    </citation>
    <scope>NUCLEOTIDE SEQUENCE [LARGE SCALE GENOMIC DNA]</scope>
    <source>
        <strain evidence="1 2">6</strain>
    </source>
</reference>
<proteinExistence type="predicted"/>